<evidence type="ECO:0000256" key="3">
    <source>
        <dbReference type="ARBA" id="ARBA00022723"/>
    </source>
</evidence>
<evidence type="ECO:0000256" key="6">
    <source>
        <dbReference type="ARBA" id="ARBA00023015"/>
    </source>
</evidence>
<dbReference type="InterPro" id="IPR006612">
    <property type="entry name" value="THAP_Znf"/>
</dbReference>
<keyword evidence="16" id="KW-1185">Reference proteome</keyword>
<keyword evidence="5" id="KW-0862">Zinc</keyword>
<feature type="domain" description="THAP-type" evidence="13">
    <location>
        <begin position="1"/>
        <end position="88"/>
    </location>
</feature>
<keyword evidence="3" id="KW-0479">Metal-binding</keyword>
<dbReference type="EMBL" id="GEZM01009882">
    <property type="protein sequence ID" value="JAV94248.1"/>
    <property type="molecule type" value="Transcribed_RNA"/>
</dbReference>
<reference evidence="15" key="3">
    <citation type="submission" date="2019-08" db="EMBL/GenBank/DDBJ databases">
        <authorList>
            <consortium name="Photinus pyralis genome working group"/>
            <person name="Fallon T.R."/>
            <person name="Sander Lower S.E."/>
            <person name="Weng J.-K."/>
        </authorList>
    </citation>
    <scope>NUCLEOTIDE SEQUENCE</scope>
    <source>
        <strain evidence="15">1611_PpyrPB1</strain>
        <tissue evidence="15">Whole body</tissue>
    </source>
</reference>
<evidence type="ECO:0000256" key="7">
    <source>
        <dbReference type="ARBA" id="ARBA00023054"/>
    </source>
</evidence>
<proteinExistence type="inferred from homology"/>
<dbReference type="EMBL" id="GEZM01009885">
    <property type="protein sequence ID" value="JAV94247.1"/>
    <property type="molecule type" value="Transcribed_RNA"/>
</dbReference>
<keyword evidence="10" id="KW-0539">Nucleus</keyword>
<dbReference type="PANTHER" id="PTHR46600">
    <property type="entry name" value="THAP DOMAIN-CONTAINING"/>
    <property type="match status" value="1"/>
</dbReference>
<evidence type="ECO:0000313" key="15">
    <source>
        <dbReference type="EMBL" id="KAB0805002.1"/>
    </source>
</evidence>
<dbReference type="GO" id="GO:0005654">
    <property type="term" value="C:nucleoplasm"/>
    <property type="evidence" value="ECO:0007669"/>
    <property type="project" value="UniProtKB-SubCell"/>
</dbReference>
<evidence type="ECO:0000256" key="1">
    <source>
        <dbReference type="ARBA" id="ARBA00004642"/>
    </source>
</evidence>
<evidence type="ECO:0000259" key="13">
    <source>
        <dbReference type="PROSITE" id="PS50950"/>
    </source>
</evidence>
<reference evidence="15 16" key="2">
    <citation type="journal article" date="2018" name="Elife">
        <title>Firefly genomes illuminate parallel origins of bioluminescence in beetles.</title>
        <authorList>
            <person name="Fallon T.R."/>
            <person name="Lower S.E."/>
            <person name="Chang C.H."/>
            <person name="Bessho-Uehara M."/>
            <person name="Martin G.J."/>
            <person name="Bewick A.J."/>
            <person name="Behringer M."/>
            <person name="Debat H.J."/>
            <person name="Wong I."/>
            <person name="Day J.C."/>
            <person name="Suvorov A."/>
            <person name="Silva C.J."/>
            <person name="Stanger-Hall K.F."/>
            <person name="Hall D.W."/>
            <person name="Schmitz R.J."/>
            <person name="Nelson D.R."/>
            <person name="Lewis S.M."/>
            <person name="Shigenobu S."/>
            <person name="Bybee S.M."/>
            <person name="Larracuente A.M."/>
            <person name="Oba Y."/>
            <person name="Weng J.K."/>
        </authorList>
    </citation>
    <scope>NUCLEOTIDE SEQUENCE [LARGE SCALE GENOMIC DNA]</scope>
    <source>
        <strain evidence="15">1611_PpyrPB1</strain>
        <tissue evidence="15">Whole body</tissue>
    </source>
</reference>
<keyword evidence="7" id="KW-0175">Coiled coil</keyword>
<sequence length="298" mass="34575">MGRKCCVPSCKSGYLSCTEKYSVFSIPGDKVRKFNKLIPRKDPNITAKYYVCERHFEKKFIIREIKTECYSYALDKPRLSDDAVPTIFPDCPSYLSKLKAKEQRRVIWDTPVNKRKRYNAGNNPGSSSTSGYDFASDSSTNLVDFASKINFNKDISLPSNWATHYLQSNLASCIIYFSKVVVYESRPITQVSLMLEKATLKCFVFNKDTNTYNLDHLKTVQDFKTYITDTITAFDNFFYCYGYPNSKVPSHFCNKNYLKDSYVNVWRHSKCSYFTETVSTKNTRVNRCTQCRKINRCL</sequence>
<evidence type="ECO:0000256" key="8">
    <source>
        <dbReference type="ARBA" id="ARBA00023125"/>
    </source>
</evidence>
<evidence type="ECO:0000313" key="16">
    <source>
        <dbReference type="Proteomes" id="UP000327044"/>
    </source>
</evidence>
<dbReference type="PANTHER" id="PTHR46600:SF1">
    <property type="entry name" value="THAP DOMAIN-CONTAINING PROTEIN 1"/>
    <property type="match status" value="1"/>
</dbReference>
<comment type="subcellular location">
    <subcellularLocation>
        <location evidence="1">Nucleus</location>
        <location evidence="1">Nucleoplasm</location>
    </subcellularLocation>
</comment>
<name>A0A1Y1NF18_PHOPY</name>
<keyword evidence="9" id="KW-0804">Transcription</keyword>
<dbReference type="AlphaFoldDB" id="A0A1Y1NF18"/>
<evidence type="ECO:0000256" key="10">
    <source>
        <dbReference type="ARBA" id="ARBA00023242"/>
    </source>
</evidence>
<dbReference type="InParanoid" id="A0A1Y1NF18"/>
<keyword evidence="8 12" id="KW-0238">DNA-binding</keyword>
<keyword evidence="6" id="KW-0805">Transcription regulation</keyword>
<reference evidence="14" key="1">
    <citation type="journal article" date="2016" name="Sci. Rep.">
        <title>Molecular characterization of firefly nuptial gifts: a multi-omics approach sheds light on postcopulatory sexual selection.</title>
        <authorList>
            <person name="Al-Wathiqui N."/>
            <person name="Fallon T.R."/>
            <person name="South A."/>
            <person name="Weng J.K."/>
            <person name="Lewis S.M."/>
        </authorList>
    </citation>
    <scope>NUCLEOTIDE SEQUENCE</scope>
</reference>
<evidence type="ECO:0000256" key="4">
    <source>
        <dbReference type="ARBA" id="ARBA00022771"/>
    </source>
</evidence>
<dbReference type="SMART" id="SM00980">
    <property type="entry name" value="THAP"/>
    <property type="match status" value="1"/>
</dbReference>
<dbReference type="GO" id="GO:0043565">
    <property type="term" value="F:sequence-specific DNA binding"/>
    <property type="evidence" value="ECO:0007669"/>
    <property type="project" value="InterPro"/>
</dbReference>
<dbReference type="EMBL" id="VVIM01000001">
    <property type="protein sequence ID" value="KAB0805002.1"/>
    <property type="molecule type" value="Genomic_DNA"/>
</dbReference>
<evidence type="ECO:0000256" key="2">
    <source>
        <dbReference type="ARBA" id="ARBA00006177"/>
    </source>
</evidence>
<keyword evidence="11" id="KW-0131">Cell cycle</keyword>
<protein>
    <recommendedName>
        <fullName evidence="13">THAP-type domain-containing protein</fullName>
    </recommendedName>
</protein>
<evidence type="ECO:0000256" key="11">
    <source>
        <dbReference type="ARBA" id="ARBA00023306"/>
    </source>
</evidence>
<dbReference type="InterPro" id="IPR026516">
    <property type="entry name" value="THAP1/10"/>
</dbReference>
<gene>
    <name evidence="15" type="ORF">PPYR_01972</name>
</gene>
<dbReference type="Pfam" id="PF05485">
    <property type="entry name" value="THAP"/>
    <property type="match status" value="1"/>
</dbReference>
<evidence type="ECO:0000313" key="14">
    <source>
        <dbReference type="EMBL" id="JAV94247.1"/>
    </source>
</evidence>
<dbReference type="PROSITE" id="PS50950">
    <property type="entry name" value="ZF_THAP"/>
    <property type="match status" value="1"/>
</dbReference>
<dbReference type="SUPFAM" id="SSF57716">
    <property type="entry name" value="Glucocorticoid receptor-like (DNA-binding domain)"/>
    <property type="match status" value="1"/>
</dbReference>
<keyword evidence="4 12" id="KW-0863">Zinc-finger</keyword>
<dbReference type="Proteomes" id="UP000327044">
    <property type="component" value="Unassembled WGS sequence"/>
</dbReference>
<accession>A0A1Y1NF18</accession>
<evidence type="ECO:0000256" key="9">
    <source>
        <dbReference type="ARBA" id="ARBA00023163"/>
    </source>
</evidence>
<organism evidence="14">
    <name type="scientific">Photinus pyralis</name>
    <name type="common">Common eastern firefly</name>
    <name type="synonym">Lampyris pyralis</name>
    <dbReference type="NCBI Taxonomy" id="7054"/>
    <lineage>
        <taxon>Eukaryota</taxon>
        <taxon>Metazoa</taxon>
        <taxon>Ecdysozoa</taxon>
        <taxon>Arthropoda</taxon>
        <taxon>Hexapoda</taxon>
        <taxon>Insecta</taxon>
        <taxon>Pterygota</taxon>
        <taxon>Neoptera</taxon>
        <taxon>Endopterygota</taxon>
        <taxon>Coleoptera</taxon>
        <taxon>Polyphaga</taxon>
        <taxon>Elateriformia</taxon>
        <taxon>Elateroidea</taxon>
        <taxon>Lampyridae</taxon>
        <taxon>Lampyrinae</taxon>
        <taxon>Photinus</taxon>
    </lineage>
</organism>
<comment type="similarity">
    <text evidence="2">Belongs to the THAP1 family.</text>
</comment>
<evidence type="ECO:0000256" key="12">
    <source>
        <dbReference type="PROSITE-ProRule" id="PRU00309"/>
    </source>
</evidence>
<dbReference type="GO" id="GO:0008270">
    <property type="term" value="F:zinc ion binding"/>
    <property type="evidence" value="ECO:0007669"/>
    <property type="project" value="UniProtKB-KW"/>
</dbReference>
<evidence type="ECO:0000256" key="5">
    <source>
        <dbReference type="ARBA" id="ARBA00022833"/>
    </source>
</evidence>